<evidence type="ECO:0000256" key="2">
    <source>
        <dbReference type="ARBA" id="ARBA00022723"/>
    </source>
</evidence>
<reference evidence="6 7" key="1">
    <citation type="submission" date="2018-03" db="EMBL/GenBank/DDBJ databases">
        <title>Genome sequence of Moorella stamsii DSM 26217.</title>
        <authorList>
            <person name="Poehlein A."/>
            <person name="Daniel R."/>
        </authorList>
    </citation>
    <scope>NUCLEOTIDE SEQUENCE [LARGE SCALE GENOMIC DNA]</scope>
    <source>
        <strain evidence="7">DSM 26217</strain>
    </source>
</reference>
<accession>A0A9X7J2S0</accession>
<keyword evidence="3" id="KW-0170">Cobalt</keyword>
<dbReference type="PANTHER" id="PTHR45833:SF1">
    <property type="entry name" value="METHIONINE SYNTHASE"/>
    <property type="match status" value="1"/>
</dbReference>
<proteinExistence type="inferred from homology"/>
<dbReference type="EC" id="2.1.1.13" evidence="6"/>
<sequence length="208" mass="22489">MATPLNVLLADLMEEEVIEGVRQMLSEGLNPQEIFAELQKGMTEVGERYQGGEYFLPEMLMAADIFKTASGLIQEKVKVESGPKLARMVLGTVAGDIHDIGKNIVSLIFSSNGFEVIDIGVDVPPERFVAAVKEYRPQLVGLSCLLTVAFDAMKATVEVLERAGLRQDVKILIGGGSVTEETCQYVGADRYCPDAPAGVRIAKEVLGI</sequence>
<feature type="domain" description="B12-binding N-terminal" evidence="5">
    <location>
        <begin position="1"/>
        <end position="85"/>
    </location>
</feature>
<dbReference type="GO" id="GO:0008705">
    <property type="term" value="F:methionine synthase activity"/>
    <property type="evidence" value="ECO:0007669"/>
    <property type="project" value="UniProtKB-EC"/>
</dbReference>
<gene>
    <name evidence="6" type="primary">metH_8</name>
    <name evidence="6" type="ORF">MOST_23860</name>
</gene>
<dbReference type="PROSITE" id="PS51337">
    <property type="entry name" value="B12_BINDING_NTER"/>
    <property type="match status" value="1"/>
</dbReference>
<dbReference type="EMBL" id="PVXL01000054">
    <property type="protein sequence ID" value="PRR71548.1"/>
    <property type="molecule type" value="Genomic_DNA"/>
</dbReference>
<dbReference type="AlphaFoldDB" id="A0A9X7J2S0"/>
<comment type="similarity">
    <text evidence="1">Belongs to the methylamine corrinoid protein family.</text>
</comment>
<evidence type="ECO:0000259" key="5">
    <source>
        <dbReference type="PROSITE" id="PS51337"/>
    </source>
</evidence>
<evidence type="ECO:0000256" key="3">
    <source>
        <dbReference type="ARBA" id="ARBA00023285"/>
    </source>
</evidence>
<dbReference type="Pfam" id="PF02607">
    <property type="entry name" value="B12-binding_2"/>
    <property type="match status" value="1"/>
</dbReference>
<dbReference type="GO" id="GO:0050667">
    <property type="term" value="P:homocysteine metabolic process"/>
    <property type="evidence" value="ECO:0007669"/>
    <property type="project" value="TreeGrafter"/>
</dbReference>
<feature type="domain" description="B12-binding" evidence="4">
    <location>
        <begin position="85"/>
        <end position="208"/>
    </location>
</feature>
<dbReference type="Pfam" id="PF02310">
    <property type="entry name" value="B12-binding"/>
    <property type="match status" value="1"/>
</dbReference>
<dbReference type="GO" id="GO:0046872">
    <property type="term" value="F:metal ion binding"/>
    <property type="evidence" value="ECO:0007669"/>
    <property type="project" value="UniProtKB-KW"/>
</dbReference>
<evidence type="ECO:0000259" key="4">
    <source>
        <dbReference type="PROSITE" id="PS51332"/>
    </source>
</evidence>
<dbReference type="GO" id="GO:0005829">
    <property type="term" value="C:cytosol"/>
    <property type="evidence" value="ECO:0007669"/>
    <property type="project" value="TreeGrafter"/>
</dbReference>
<dbReference type="PROSITE" id="PS51332">
    <property type="entry name" value="B12_BINDING"/>
    <property type="match status" value="1"/>
</dbReference>
<dbReference type="FunFam" id="3.40.50.280:FF:000003">
    <property type="entry name" value="Dimethylamine methyltransferase corrinoid protein"/>
    <property type="match status" value="1"/>
</dbReference>
<dbReference type="GO" id="GO:0032259">
    <property type="term" value="P:methylation"/>
    <property type="evidence" value="ECO:0007669"/>
    <property type="project" value="UniProtKB-KW"/>
</dbReference>
<keyword evidence="7" id="KW-1185">Reference proteome</keyword>
<keyword evidence="6" id="KW-0808">Transferase</keyword>
<comment type="caution">
    <text evidence="6">The sequence shown here is derived from an EMBL/GenBank/DDBJ whole genome shotgun (WGS) entry which is preliminary data.</text>
</comment>
<dbReference type="InterPro" id="IPR006158">
    <property type="entry name" value="Cobalamin-bd"/>
</dbReference>
<keyword evidence="2" id="KW-0479">Metal-binding</keyword>
<dbReference type="SUPFAM" id="SSF52242">
    <property type="entry name" value="Cobalamin (vitamin B12)-binding domain"/>
    <property type="match status" value="1"/>
</dbReference>
<dbReference type="SMART" id="SM01018">
    <property type="entry name" value="B12-binding_2"/>
    <property type="match status" value="1"/>
</dbReference>
<evidence type="ECO:0000256" key="1">
    <source>
        <dbReference type="ARBA" id="ARBA00010854"/>
    </source>
</evidence>
<organism evidence="6 7">
    <name type="scientific">Neomoorella stamsii</name>
    <dbReference type="NCBI Taxonomy" id="1266720"/>
    <lineage>
        <taxon>Bacteria</taxon>
        <taxon>Bacillati</taxon>
        <taxon>Bacillota</taxon>
        <taxon>Clostridia</taxon>
        <taxon>Neomoorellales</taxon>
        <taxon>Neomoorellaceae</taxon>
        <taxon>Neomoorella</taxon>
    </lineage>
</organism>
<dbReference type="SUPFAM" id="SSF47644">
    <property type="entry name" value="Methionine synthase domain"/>
    <property type="match status" value="1"/>
</dbReference>
<dbReference type="InterPro" id="IPR036724">
    <property type="entry name" value="Cobalamin-bd_sf"/>
</dbReference>
<evidence type="ECO:0000313" key="7">
    <source>
        <dbReference type="Proteomes" id="UP000239430"/>
    </source>
</evidence>
<keyword evidence="6" id="KW-0489">Methyltransferase</keyword>
<dbReference type="Proteomes" id="UP000239430">
    <property type="component" value="Unassembled WGS sequence"/>
</dbReference>
<dbReference type="PANTHER" id="PTHR45833">
    <property type="entry name" value="METHIONINE SYNTHASE"/>
    <property type="match status" value="1"/>
</dbReference>
<evidence type="ECO:0000313" key="6">
    <source>
        <dbReference type="EMBL" id="PRR71548.1"/>
    </source>
</evidence>
<dbReference type="InterPro" id="IPR003759">
    <property type="entry name" value="Cbl-bd_cap"/>
</dbReference>
<dbReference type="InterPro" id="IPR036594">
    <property type="entry name" value="Meth_synthase_dom"/>
</dbReference>
<dbReference type="Gene3D" id="1.10.1240.10">
    <property type="entry name" value="Methionine synthase domain"/>
    <property type="match status" value="1"/>
</dbReference>
<dbReference type="RefSeq" id="WP_054935835.1">
    <property type="nucleotide sequence ID" value="NZ_PVXL01000054.1"/>
</dbReference>
<dbReference type="GO" id="GO:0046653">
    <property type="term" value="P:tetrahydrofolate metabolic process"/>
    <property type="evidence" value="ECO:0007669"/>
    <property type="project" value="TreeGrafter"/>
</dbReference>
<protein>
    <submittedName>
        <fullName evidence="6">Methionine synthase</fullName>
        <ecNumber evidence="6">2.1.1.13</ecNumber>
    </submittedName>
</protein>
<dbReference type="InterPro" id="IPR050554">
    <property type="entry name" value="Met_Synthase/Corrinoid"/>
</dbReference>
<name>A0A9X7J2S0_9FIRM</name>
<dbReference type="Gene3D" id="3.40.50.280">
    <property type="entry name" value="Cobalamin-binding domain"/>
    <property type="match status" value="1"/>
</dbReference>
<dbReference type="GO" id="GO:0031419">
    <property type="term" value="F:cobalamin binding"/>
    <property type="evidence" value="ECO:0007669"/>
    <property type="project" value="InterPro"/>
</dbReference>